<feature type="transmembrane region" description="Helical" evidence="1">
    <location>
        <begin position="6"/>
        <end position="25"/>
    </location>
</feature>
<dbReference type="PANTHER" id="PTHR31325">
    <property type="entry name" value="OS01G0798800 PROTEIN-RELATED"/>
    <property type="match status" value="1"/>
</dbReference>
<accession>A0A0A9DFZ1</accession>
<keyword evidence="1" id="KW-0812">Transmembrane</keyword>
<dbReference type="EMBL" id="GBRH01210381">
    <property type="protein sequence ID" value="JAD87514.1"/>
    <property type="molecule type" value="Transcribed_RNA"/>
</dbReference>
<feature type="domain" description="DUF4220" evidence="2">
    <location>
        <begin position="8"/>
        <end position="339"/>
    </location>
</feature>
<feature type="transmembrane region" description="Helical" evidence="1">
    <location>
        <begin position="81"/>
        <end position="98"/>
    </location>
</feature>
<dbReference type="Pfam" id="PF13968">
    <property type="entry name" value="DUF4220"/>
    <property type="match status" value="1"/>
</dbReference>
<reference evidence="3" key="1">
    <citation type="submission" date="2014-09" db="EMBL/GenBank/DDBJ databases">
        <authorList>
            <person name="Magalhaes I.L.F."/>
            <person name="Oliveira U."/>
            <person name="Santos F.R."/>
            <person name="Vidigal T.H.D.A."/>
            <person name="Brescovit A.D."/>
            <person name="Santos A.J."/>
        </authorList>
    </citation>
    <scope>NUCLEOTIDE SEQUENCE</scope>
    <source>
        <tissue evidence="3">Shoot tissue taken approximately 20 cm above the soil surface</tissue>
    </source>
</reference>
<evidence type="ECO:0000256" key="1">
    <source>
        <dbReference type="SAM" id="Phobius"/>
    </source>
</evidence>
<protein>
    <recommendedName>
        <fullName evidence="2">DUF4220 domain-containing protein</fullName>
    </recommendedName>
</protein>
<proteinExistence type="predicted"/>
<evidence type="ECO:0000259" key="2">
    <source>
        <dbReference type="Pfam" id="PF13968"/>
    </source>
</evidence>
<reference evidence="3" key="2">
    <citation type="journal article" date="2015" name="Data Brief">
        <title>Shoot transcriptome of the giant reed, Arundo donax.</title>
        <authorList>
            <person name="Barrero R.A."/>
            <person name="Guerrero F.D."/>
            <person name="Moolhuijzen P."/>
            <person name="Goolsby J.A."/>
            <person name="Tidwell J."/>
            <person name="Bellgard S.E."/>
            <person name="Bellgard M.I."/>
        </authorList>
    </citation>
    <scope>NUCLEOTIDE SEQUENCE</scope>
    <source>
        <tissue evidence="3">Shoot tissue taken approximately 20 cm above the soil surface</tissue>
    </source>
</reference>
<name>A0A0A9DFZ1_ARUDO</name>
<keyword evidence="1" id="KW-0472">Membrane</keyword>
<evidence type="ECO:0000313" key="3">
    <source>
        <dbReference type="EMBL" id="JAD87514.1"/>
    </source>
</evidence>
<dbReference type="AlphaFoldDB" id="A0A0A9DFZ1"/>
<feature type="transmembrane region" description="Helical" evidence="1">
    <location>
        <begin position="270"/>
        <end position="291"/>
    </location>
</feature>
<feature type="transmembrane region" description="Helical" evidence="1">
    <location>
        <begin position="235"/>
        <end position="258"/>
    </location>
</feature>
<feature type="transmembrane region" description="Helical" evidence="1">
    <location>
        <begin position="104"/>
        <end position="121"/>
    </location>
</feature>
<dbReference type="InterPro" id="IPR025315">
    <property type="entry name" value="DUF4220"/>
</dbReference>
<organism evidence="3">
    <name type="scientific">Arundo donax</name>
    <name type="common">Giant reed</name>
    <name type="synonym">Donax arundinaceus</name>
    <dbReference type="NCBI Taxonomy" id="35708"/>
    <lineage>
        <taxon>Eukaryota</taxon>
        <taxon>Viridiplantae</taxon>
        <taxon>Streptophyta</taxon>
        <taxon>Embryophyta</taxon>
        <taxon>Tracheophyta</taxon>
        <taxon>Spermatophyta</taxon>
        <taxon>Magnoliopsida</taxon>
        <taxon>Liliopsida</taxon>
        <taxon>Poales</taxon>
        <taxon>Poaceae</taxon>
        <taxon>PACMAD clade</taxon>
        <taxon>Arundinoideae</taxon>
        <taxon>Arundineae</taxon>
        <taxon>Arundo</taxon>
    </lineage>
</organism>
<keyword evidence="1" id="KW-1133">Transmembrane helix</keyword>
<sequence>MLVRFPIWLAYLLADLVAVYALGYLSRHVATTTTRDVRQALHDQTHQLTFFWAPFLLIHLGGQDTVTAFSIEDNELWLRHLLNLLAQIWLAFYVFWKSTPGDRLAVPAIFVFVAGIIKYGGRTWALKSGSENALKSSTSGNEVVKQVVRVGAEANLQYSQIVKCALCSETGVRDVFAGRKLHQLDNDASDKLTNNISFEGLEDGEVHFKIVEIELGLMYDELYTKAKVVQTLPGTILRGASFISMIVAFVLFITMISFSKHGGSYNKADIAITYVLFIGAFCLEVCAIFSVMMSPRTWAFLEGRQYHTLAHAVWSASACAQLQTRPWWSNSMGQYNFLSSCIPSKPRAFSTMITKIMDHQDHGSTWSQAAVEQHTALQARRGEAGVEGHHQHVPGRSPTGISRPISCAADELIILPVVSGDYQERFRAGTALSARLHGPVLPQGHADDH</sequence>